<feature type="region of interest" description="Disordered" evidence="3">
    <location>
        <begin position="34"/>
        <end position="99"/>
    </location>
</feature>
<evidence type="ECO:0000256" key="3">
    <source>
        <dbReference type="SAM" id="MobiDB-lite"/>
    </source>
</evidence>
<feature type="compositionally biased region" description="Low complexity" evidence="3">
    <location>
        <begin position="46"/>
        <end position="89"/>
    </location>
</feature>
<dbReference type="InterPro" id="IPR036164">
    <property type="entry name" value="bL21-like_sf"/>
</dbReference>
<dbReference type="GO" id="GO:0005762">
    <property type="term" value="C:mitochondrial large ribosomal subunit"/>
    <property type="evidence" value="ECO:0007669"/>
    <property type="project" value="TreeGrafter"/>
</dbReference>
<dbReference type="Pfam" id="PF00829">
    <property type="entry name" value="Ribosomal_L21p"/>
    <property type="match status" value="1"/>
</dbReference>
<evidence type="ECO:0000313" key="4">
    <source>
        <dbReference type="EMBL" id="PLN82282.1"/>
    </source>
</evidence>
<organism evidence="4 5">
    <name type="scientific">Aspergillus taichungensis</name>
    <dbReference type="NCBI Taxonomy" id="482145"/>
    <lineage>
        <taxon>Eukaryota</taxon>
        <taxon>Fungi</taxon>
        <taxon>Dikarya</taxon>
        <taxon>Ascomycota</taxon>
        <taxon>Pezizomycotina</taxon>
        <taxon>Eurotiomycetes</taxon>
        <taxon>Eurotiomycetidae</taxon>
        <taxon>Eurotiales</taxon>
        <taxon>Aspergillaceae</taxon>
        <taxon>Aspergillus</taxon>
        <taxon>Aspergillus subgen. Circumdati</taxon>
    </lineage>
</organism>
<name>A0A2J5HY37_9EURO</name>
<comment type="similarity">
    <text evidence="1">Belongs to the bacterial ribosomal protein bL21 family.</text>
</comment>
<dbReference type="Proteomes" id="UP000235023">
    <property type="component" value="Unassembled WGS sequence"/>
</dbReference>
<proteinExistence type="inferred from homology"/>
<dbReference type="GO" id="GO:0003735">
    <property type="term" value="F:structural constituent of ribosome"/>
    <property type="evidence" value="ECO:0007669"/>
    <property type="project" value="TreeGrafter"/>
</dbReference>
<evidence type="ECO:0000256" key="2">
    <source>
        <dbReference type="ARBA" id="ARBA00044129"/>
    </source>
</evidence>
<keyword evidence="5" id="KW-1185">Reference proteome</keyword>
<gene>
    <name evidence="4" type="ORF">BDW42DRAFT_166994</name>
</gene>
<protein>
    <recommendedName>
        <fullName evidence="2">Large ribosomal subunit protein bL21m</fullName>
    </recommendedName>
</protein>
<accession>A0A2J5HY37</accession>
<dbReference type="InterPro" id="IPR028909">
    <property type="entry name" value="bL21-like"/>
</dbReference>
<sequence length="241" mass="26534">MFHRSALARSLGLAEQLCTRPSITRIQASSSPLRNAAASFHQKSHAAQQATQTTTSSSISISSSAPPTPSTTPSTTTTASATQTTQQTKVPPPPQFTTPLKASESLLATLPHLAAQRPHFLTAHIHDRPYLITEGDSVRLPFLMAGVQPGDVLRLNRASVVGSREFSLKGAPFVDERLFECRVRVMGVDAEPLRVKEKTKRRNRHVQRVTSKHRYTLLRVMEVRVKGVEELKEEGVEVVKE</sequence>
<dbReference type="EMBL" id="KZ559528">
    <property type="protein sequence ID" value="PLN82282.1"/>
    <property type="molecule type" value="Genomic_DNA"/>
</dbReference>
<dbReference type="AlphaFoldDB" id="A0A2J5HY37"/>
<dbReference type="PANTHER" id="PTHR21349">
    <property type="entry name" value="50S RIBOSOMAL PROTEIN L21"/>
    <property type="match status" value="1"/>
</dbReference>
<dbReference type="OrthoDB" id="5994at2759"/>
<dbReference type="PANTHER" id="PTHR21349:SF0">
    <property type="entry name" value="LARGE RIBOSOMAL SUBUNIT PROTEIN BL21M"/>
    <property type="match status" value="1"/>
</dbReference>
<evidence type="ECO:0000256" key="1">
    <source>
        <dbReference type="ARBA" id="ARBA00008563"/>
    </source>
</evidence>
<dbReference type="SUPFAM" id="SSF141091">
    <property type="entry name" value="L21p-like"/>
    <property type="match status" value="1"/>
</dbReference>
<reference evidence="5" key="1">
    <citation type="submission" date="2017-12" db="EMBL/GenBank/DDBJ databases">
        <authorList>
            <consortium name="DOE Joint Genome Institute"/>
            <person name="Mondo S.J."/>
            <person name="Kjaerbolling I."/>
            <person name="Vesth T.C."/>
            <person name="Frisvad J.C."/>
            <person name="Nybo J.L."/>
            <person name="Theobald S."/>
            <person name="Kuo A."/>
            <person name="Bowyer P."/>
            <person name="Matsuda Y."/>
            <person name="Lyhne E.K."/>
            <person name="Kogle M.E."/>
            <person name="Clum A."/>
            <person name="Lipzen A."/>
            <person name="Salamov A."/>
            <person name="Ngan C.Y."/>
            <person name="Daum C."/>
            <person name="Chiniquy J."/>
            <person name="Barry K."/>
            <person name="LaButti K."/>
            <person name="Haridas S."/>
            <person name="Simmons B.A."/>
            <person name="Magnuson J.K."/>
            <person name="Mortensen U.H."/>
            <person name="Larsen T.O."/>
            <person name="Grigoriev I.V."/>
            <person name="Baker S.E."/>
            <person name="Andersen M.R."/>
            <person name="Nordberg H.P."/>
            <person name="Cantor M.N."/>
            <person name="Hua S.X."/>
        </authorList>
    </citation>
    <scope>NUCLEOTIDE SEQUENCE [LARGE SCALE GENOMIC DNA]</scope>
    <source>
        <strain evidence="5">IBT 19404</strain>
    </source>
</reference>
<evidence type="ECO:0000313" key="5">
    <source>
        <dbReference type="Proteomes" id="UP000235023"/>
    </source>
</evidence>